<comment type="caution">
    <text evidence="2">The sequence shown here is derived from an EMBL/GenBank/DDBJ whole genome shotgun (WGS) entry which is preliminary data.</text>
</comment>
<reference evidence="2 3" key="1">
    <citation type="submission" date="2013-11" db="EMBL/GenBank/DDBJ databases">
        <title>The Genome Sequence of Phytophthora parasitica CJ01A1.</title>
        <authorList>
            <consortium name="The Broad Institute Genomics Platform"/>
            <person name="Russ C."/>
            <person name="Tyler B."/>
            <person name="Panabieres F."/>
            <person name="Shan W."/>
            <person name="Tripathy S."/>
            <person name="Grunwald N."/>
            <person name="Machado M."/>
            <person name="Johnson C.S."/>
            <person name="Walker B."/>
            <person name="Young S.K."/>
            <person name="Zeng Q."/>
            <person name="Gargeya S."/>
            <person name="Fitzgerald M."/>
            <person name="Haas B."/>
            <person name="Abouelleil A."/>
            <person name="Allen A.W."/>
            <person name="Alvarado L."/>
            <person name="Arachchi H.M."/>
            <person name="Berlin A.M."/>
            <person name="Chapman S.B."/>
            <person name="Gainer-Dewar J."/>
            <person name="Goldberg J."/>
            <person name="Griggs A."/>
            <person name="Gujja S."/>
            <person name="Hansen M."/>
            <person name="Howarth C."/>
            <person name="Imamovic A."/>
            <person name="Ireland A."/>
            <person name="Larimer J."/>
            <person name="McCowan C."/>
            <person name="Murphy C."/>
            <person name="Pearson M."/>
            <person name="Poon T.W."/>
            <person name="Priest M."/>
            <person name="Roberts A."/>
            <person name="Saif S."/>
            <person name="Shea T."/>
            <person name="Sisk P."/>
            <person name="Sykes S."/>
            <person name="Wortman J."/>
            <person name="Nusbaum C."/>
            <person name="Birren B."/>
        </authorList>
    </citation>
    <scope>NUCLEOTIDE SEQUENCE [LARGE SCALE GENOMIC DNA]</scope>
    <source>
        <strain evidence="2 3">CJ01A1</strain>
    </source>
</reference>
<protein>
    <submittedName>
        <fullName evidence="2">Uncharacterized protein</fullName>
    </submittedName>
</protein>
<name>W2VMP1_PHYNI</name>
<dbReference type="InterPro" id="IPR036322">
    <property type="entry name" value="WD40_repeat_dom_sf"/>
</dbReference>
<evidence type="ECO:0000256" key="1">
    <source>
        <dbReference type="SAM" id="MobiDB-lite"/>
    </source>
</evidence>
<dbReference type="AlphaFoldDB" id="W2VMP1"/>
<organism evidence="2 3">
    <name type="scientific">Phytophthora nicotianae CJ01A1</name>
    <dbReference type="NCBI Taxonomy" id="1317063"/>
    <lineage>
        <taxon>Eukaryota</taxon>
        <taxon>Sar</taxon>
        <taxon>Stramenopiles</taxon>
        <taxon>Oomycota</taxon>
        <taxon>Peronosporomycetes</taxon>
        <taxon>Peronosporales</taxon>
        <taxon>Peronosporaceae</taxon>
        <taxon>Phytophthora</taxon>
    </lineage>
</organism>
<evidence type="ECO:0000313" key="3">
    <source>
        <dbReference type="Proteomes" id="UP000018958"/>
    </source>
</evidence>
<evidence type="ECO:0000313" key="2">
    <source>
        <dbReference type="EMBL" id="ETO99435.1"/>
    </source>
</evidence>
<dbReference type="InterPro" id="IPR015943">
    <property type="entry name" value="WD40/YVTN_repeat-like_dom_sf"/>
</dbReference>
<proteinExistence type="predicted"/>
<dbReference type="SUPFAM" id="SSF50978">
    <property type="entry name" value="WD40 repeat-like"/>
    <property type="match status" value="1"/>
</dbReference>
<dbReference type="SMART" id="SM00320">
    <property type="entry name" value="WD40"/>
    <property type="match status" value="1"/>
</dbReference>
<feature type="region of interest" description="Disordered" evidence="1">
    <location>
        <begin position="77"/>
        <end position="106"/>
    </location>
</feature>
<dbReference type="EMBL" id="ANIX01005533">
    <property type="protein sequence ID" value="ETO99435.1"/>
    <property type="molecule type" value="Genomic_DNA"/>
</dbReference>
<dbReference type="InterPro" id="IPR001680">
    <property type="entry name" value="WD40_rpt"/>
</dbReference>
<dbReference type="OrthoDB" id="273771at2759"/>
<accession>W2VMP1</accession>
<sequence length="134" mass="14235">MDVCGDSVLTCSKGTTIALSQFQGDTDVLEMKQRFEEHAGVVKCVRFAHCNPHIFASGGNDRELRVLDTRVTANCGVARSRSEPHSSRALPLEPRSEGSLPSSLPMVSPLAAMASGEAAFLQPPAPAGFPARAR</sequence>
<gene>
    <name evidence="2" type="ORF">F441_23152</name>
</gene>
<dbReference type="Gene3D" id="2.130.10.10">
    <property type="entry name" value="YVTN repeat-like/Quinoprotein amine dehydrogenase"/>
    <property type="match status" value="1"/>
</dbReference>
<dbReference type="Proteomes" id="UP000018958">
    <property type="component" value="Unassembled WGS sequence"/>
</dbReference>